<evidence type="ECO:0000256" key="1">
    <source>
        <dbReference type="SAM" id="Phobius"/>
    </source>
</evidence>
<evidence type="ECO:0000313" key="2">
    <source>
        <dbReference type="EMBL" id="ETW77419.1"/>
    </source>
</evidence>
<dbReference type="AlphaFoldDB" id="W4JVB1"/>
<feature type="transmembrane region" description="Helical" evidence="1">
    <location>
        <begin position="171"/>
        <end position="196"/>
    </location>
</feature>
<reference evidence="2 3" key="1">
    <citation type="journal article" date="2012" name="New Phytol.">
        <title>Insight into trade-off between wood decay and parasitism from the genome of a fungal forest pathogen.</title>
        <authorList>
            <person name="Olson A."/>
            <person name="Aerts A."/>
            <person name="Asiegbu F."/>
            <person name="Belbahri L."/>
            <person name="Bouzid O."/>
            <person name="Broberg A."/>
            <person name="Canback B."/>
            <person name="Coutinho P.M."/>
            <person name="Cullen D."/>
            <person name="Dalman K."/>
            <person name="Deflorio G."/>
            <person name="van Diepen L.T."/>
            <person name="Dunand C."/>
            <person name="Duplessis S."/>
            <person name="Durling M."/>
            <person name="Gonthier P."/>
            <person name="Grimwood J."/>
            <person name="Fossdal C.G."/>
            <person name="Hansson D."/>
            <person name="Henrissat B."/>
            <person name="Hietala A."/>
            <person name="Himmelstrand K."/>
            <person name="Hoffmeister D."/>
            <person name="Hogberg N."/>
            <person name="James T.Y."/>
            <person name="Karlsson M."/>
            <person name="Kohler A."/>
            <person name="Kues U."/>
            <person name="Lee Y.H."/>
            <person name="Lin Y.C."/>
            <person name="Lind M."/>
            <person name="Lindquist E."/>
            <person name="Lombard V."/>
            <person name="Lucas S."/>
            <person name="Lunden K."/>
            <person name="Morin E."/>
            <person name="Murat C."/>
            <person name="Park J."/>
            <person name="Raffaello T."/>
            <person name="Rouze P."/>
            <person name="Salamov A."/>
            <person name="Schmutz J."/>
            <person name="Solheim H."/>
            <person name="Stahlberg J."/>
            <person name="Velez H."/>
            <person name="de Vries R.P."/>
            <person name="Wiebenga A."/>
            <person name="Woodward S."/>
            <person name="Yakovlev I."/>
            <person name="Garbelotto M."/>
            <person name="Martin F."/>
            <person name="Grigoriev I.V."/>
            <person name="Stenlid J."/>
        </authorList>
    </citation>
    <scope>NUCLEOTIDE SEQUENCE [LARGE SCALE GENOMIC DNA]</scope>
    <source>
        <strain evidence="2 3">TC 32-1</strain>
    </source>
</reference>
<feature type="transmembrane region" description="Helical" evidence="1">
    <location>
        <begin position="23"/>
        <end position="42"/>
    </location>
</feature>
<feature type="transmembrane region" description="Helical" evidence="1">
    <location>
        <begin position="133"/>
        <end position="151"/>
    </location>
</feature>
<keyword evidence="1" id="KW-0472">Membrane</keyword>
<organism evidence="2 3">
    <name type="scientific">Heterobasidion irregulare (strain TC 32-1)</name>
    <dbReference type="NCBI Taxonomy" id="747525"/>
    <lineage>
        <taxon>Eukaryota</taxon>
        <taxon>Fungi</taxon>
        <taxon>Dikarya</taxon>
        <taxon>Basidiomycota</taxon>
        <taxon>Agaricomycotina</taxon>
        <taxon>Agaricomycetes</taxon>
        <taxon>Russulales</taxon>
        <taxon>Bondarzewiaceae</taxon>
        <taxon>Heterobasidion</taxon>
        <taxon>Heterobasidion annosum species complex</taxon>
    </lineage>
</organism>
<keyword evidence="1" id="KW-1133">Transmembrane helix</keyword>
<accession>W4JVB1</accession>
<gene>
    <name evidence="2" type="ORF">HETIRDRAFT_429650</name>
</gene>
<dbReference type="KEGG" id="hir:HETIRDRAFT_429650"/>
<dbReference type="OrthoDB" id="3214103at2759"/>
<feature type="transmembrane region" description="Helical" evidence="1">
    <location>
        <begin position="54"/>
        <end position="73"/>
    </location>
</feature>
<feature type="transmembrane region" description="Helical" evidence="1">
    <location>
        <begin position="208"/>
        <end position="226"/>
    </location>
</feature>
<dbReference type="GeneID" id="20674371"/>
<dbReference type="HOGENOM" id="CLU_930843_0_0_1"/>
<name>W4JVB1_HETIT</name>
<dbReference type="InParanoid" id="W4JVB1"/>
<dbReference type="Proteomes" id="UP000030671">
    <property type="component" value="Unassembled WGS sequence"/>
</dbReference>
<dbReference type="RefSeq" id="XP_009550928.1">
    <property type="nucleotide sequence ID" value="XM_009552633.1"/>
</dbReference>
<proteinExistence type="predicted"/>
<protein>
    <submittedName>
        <fullName evidence="2">Uncharacterized protein</fullName>
    </submittedName>
</protein>
<keyword evidence="3" id="KW-1185">Reference proteome</keyword>
<dbReference type="EMBL" id="KI925463">
    <property type="protein sequence ID" value="ETW77419.1"/>
    <property type="molecule type" value="Genomic_DNA"/>
</dbReference>
<sequence length="299" mass="32779">MSSSDFQCGPLPEAGIIGLRNNFLEVVCIYATLAMESTYILVNRGLKDSRPRQAMLAATLIMFAGAALGRLAIAELPIERINYGVLGSSGLGTQSWTNRGGNSQREAVPSWKFGRNKFTGRIDFTPAALGNKYMFHFFGGMQGLVCFILHYRKSIRANIDSGNARTKVEKVLILLVESGFLYCFVWMLYIMSIFNVFSTLGEDLIQSLIPYVTAIYPTVIILFVALEKSHAETMFEGSMVDGSVHFAAAPSLSSAQTGTHQGSNIHIRSSVAFVNSGIESRLQLDIEETARMKHDAGPI</sequence>
<evidence type="ECO:0000313" key="3">
    <source>
        <dbReference type="Proteomes" id="UP000030671"/>
    </source>
</evidence>
<keyword evidence="1" id="KW-0812">Transmembrane</keyword>